<organism evidence="1 2">
    <name type="scientific">Dendrolimus kikuchii</name>
    <dbReference type="NCBI Taxonomy" id="765133"/>
    <lineage>
        <taxon>Eukaryota</taxon>
        <taxon>Metazoa</taxon>
        <taxon>Ecdysozoa</taxon>
        <taxon>Arthropoda</taxon>
        <taxon>Hexapoda</taxon>
        <taxon>Insecta</taxon>
        <taxon>Pterygota</taxon>
        <taxon>Neoptera</taxon>
        <taxon>Endopterygota</taxon>
        <taxon>Lepidoptera</taxon>
        <taxon>Glossata</taxon>
        <taxon>Ditrysia</taxon>
        <taxon>Bombycoidea</taxon>
        <taxon>Lasiocampidae</taxon>
        <taxon>Dendrolimus</taxon>
    </lineage>
</organism>
<accession>A0ACC1D079</accession>
<sequence length="1107" mass="126880">MKFLKMMSSSIFQIFSVLFFLAYLLGVFNIYFSDKTNHCTMTYMYEYPQFVRMSVPENNIYPQYGLYAYSEGRFTERARKMWFDGVPVLFLPGNSGSHMQARSLASVALRKALSKGYEYHFDFFSISYNEELSGLYGGVLESQTDFAAACISKILNLYKNNKFTKTVPSSVILIGHSMGGLIAKRLLTYPPTINTTSIAIALAAPLEAPVINFDVKMNDYYMWMHYEWEYFMRKNSEINNKKILLSFGNGPRDVLVPSGLTTSNDSYVNALTTSIPGVWVSPDHVCIVWCKQLVMAINRYLFSIIDPMMEQVIEDKNILMAKALMYFQANRSMTLNPVVNRAETTMLTEAFWYEDNRRIYQVTRPEIEKTTYLMIRLVKYPQNRFVAVEAVNVDDKDWIFGCNAKFTYHTYRYCKSAVSLSELSRWTGAATDFGKRKLATINLHNIKETYPDWSHVIVRVSPTRKPIVLNVDINDYASRQIFVDLPSDFSFQKHTIKHETEEDSLYYEFILQDFNAIHQAYLLYVEPTAGCKAIQYHVSAELHVPWAKNHEYYHYFTHLKRSPMKLRLFKSNPNITYGLEAMEHVKVTLLLDPQCTYTISISTSWYHRLAQLARNYTPTLVPYVTAIVLLVARANIMSLHKKGTCMSIHSALMSENVKPYYGLVFSRLAVVALTSLPFLSFIFESASWSNLEVQYFIRSLLVLPAYMTALGILNIGAGAILIAMVFSSQIAYTLFFRIVWRGGRGLAEKMATGLQKMPMVVSAALICAVPLSCGAASLTAGAAFYAFLLSKMYEEYLEDYVYKLMAKFASRICRTFKRGNIPRESEQSLVSKDSFKEKPLKTTGSQIKYDQVKNETIENKLNSNESQETNEVNNELQSEQNDSEEQKASKCDGVKDYSNKDDINEDLNNINFHMMMFFLWLSVAIVNVPALLTWARNFKYSMVLKPDTSYNTGLVMSVCSSCIWQMGAPRRNLRYYEAVSSLLFTMAVFIIALGPLSLTIVNYGVTFMFTVITMQQLFDKEKRNYVNQENTENTSNIETYSNNAESNGNVNDECNETRDNENSNATNDSHDVRTEVQEEQCDPCNENRIYNVFKRLRDKLSVDENVS</sequence>
<keyword evidence="2" id="KW-1185">Reference proteome</keyword>
<comment type="caution">
    <text evidence="1">The sequence shown here is derived from an EMBL/GenBank/DDBJ whole genome shotgun (WGS) entry which is preliminary data.</text>
</comment>
<dbReference type="Proteomes" id="UP000824533">
    <property type="component" value="Linkage Group LG12"/>
</dbReference>
<evidence type="ECO:0000313" key="2">
    <source>
        <dbReference type="Proteomes" id="UP000824533"/>
    </source>
</evidence>
<protein>
    <submittedName>
        <fullName evidence="1">Uncharacterized protein</fullName>
    </submittedName>
</protein>
<dbReference type="EMBL" id="CM034398">
    <property type="protein sequence ID" value="KAJ0177266.1"/>
    <property type="molecule type" value="Genomic_DNA"/>
</dbReference>
<gene>
    <name evidence="1" type="ORF">K1T71_007275</name>
</gene>
<evidence type="ECO:0000313" key="1">
    <source>
        <dbReference type="EMBL" id="KAJ0177266.1"/>
    </source>
</evidence>
<proteinExistence type="predicted"/>
<reference evidence="1 2" key="1">
    <citation type="journal article" date="2021" name="Front. Genet.">
        <title>Chromosome-Level Genome Assembly Reveals Significant Gene Expansion in the Toll and IMD Signaling Pathways of Dendrolimus kikuchii.</title>
        <authorList>
            <person name="Zhou J."/>
            <person name="Wu P."/>
            <person name="Xiong Z."/>
            <person name="Liu N."/>
            <person name="Zhao N."/>
            <person name="Ji M."/>
            <person name="Qiu Y."/>
            <person name="Yang B."/>
        </authorList>
    </citation>
    <scope>NUCLEOTIDE SEQUENCE [LARGE SCALE GENOMIC DNA]</scope>
    <source>
        <strain evidence="1">Ann1</strain>
    </source>
</reference>
<name>A0ACC1D079_9NEOP</name>